<dbReference type="Proteomes" id="UP000701853">
    <property type="component" value="Chromosome 7"/>
</dbReference>
<keyword evidence="5" id="KW-1185">Reference proteome</keyword>
<feature type="domain" description="Integrase catalytic" evidence="3">
    <location>
        <begin position="230"/>
        <end position="399"/>
    </location>
</feature>
<dbReference type="PANTHER" id="PTHR42648">
    <property type="entry name" value="TRANSPOSASE, PUTATIVE-RELATED"/>
    <property type="match status" value="1"/>
</dbReference>
<dbReference type="SUPFAM" id="SSF53098">
    <property type="entry name" value="Ribonuclease H-like"/>
    <property type="match status" value="1"/>
</dbReference>
<evidence type="ECO:0000259" key="3">
    <source>
        <dbReference type="PROSITE" id="PS50994"/>
    </source>
</evidence>
<keyword evidence="2" id="KW-0732">Signal</keyword>
<dbReference type="InterPro" id="IPR012337">
    <property type="entry name" value="RNaseH-like_sf"/>
</dbReference>
<dbReference type="InterPro" id="IPR039537">
    <property type="entry name" value="Retrotran_Ty1/copia-like"/>
</dbReference>
<dbReference type="AlphaFoldDB" id="A0A8J6CXX5"/>
<dbReference type="GO" id="GO:0003676">
    <property type="term" value="F:nucleic acid binding"/>
    <property type="evidence" value="ECO:0007669"/>
    <property type="project" value="InterPro"/>
</dbReference>
<keyword evidence="1" id="KW-0645">Protease</keyword>
<dbReference type="GO" id="GO:0006508">
    <property type="term" value="P:proteolysis"/>
    <property type="evidence" value="ECO:0007669"/>
    <property type="project" value="UniProtKB-KW"/>
</dbReference>
<dbReference type="InterPro" id="IPR036397">
    <property type="entry name" value="RNaseH_sf"/>
</dbReference>
<dbReference type="Pfam" id="PF22936">
    <property type="entry name" value="Pol_BBD"/>
    <property type="match status" value="1"/>
</dbReference>
<comment type="caution">
    <text evidence="4">The sequence shown here is derived from an EMBL/GenBank/DDBJ whole genome shotgun (WGS) entry which is preliminary data.</text>
</comment>
<feature type="signal peptide" evidence="2">
    <location>
        <begin position="1"/>
        <end position="17"/>
    </location>
</feature>
<evidence type="ECO:0000256" key="1">
    <source>
        <dbReference type="ARBA" id="ARBA00022670"/>
    </source>
</evidence>
<dbReference type="PROSITE" id="PS50994">
    <property type="entry name" value="INTEGRASE"/>
    <property type="match status" value="1"/>
</dbReference>
<sequence length="555" mass="62309">MQIVVCVAVVVAEGVAADIDMDMVEVVVLKIHIPTRSGIKKMVTGKKKKKNIISQRQSAMNGENVCLEDSATTHTILKEKRYFSHLIMKEESVSIISGSTTIIEGSGRAIILLSRGTKIEIINALYSPKSQRNLLSFKDIRLNGYHIETLNEGNCEFLQITSVAQGNKQIVEKLPAFFTGLYYTKISSIETHAIVNQKFTNDFVLWHDRLGRPGSIMMRKIIENSCGHSLKTQQILQNITCAARDICGPIHPPCGPFRYFIVLIDVSSRWSHVSLLSTRNLAFARLLAQLIRLRAHFPDFPIKTIHLNNVGEFISQSFDNYCMSIGISVEHPVAHVHTQNGLVESLIKRLHLIVRPLLMKSKLSITTWGYAILHAAALIRIRPTSYHKVSPLQIVHGQEPNISHLRTFGCVIYIPIALPHRTKMGPQRRFGIYVGFESLSIIKYLEPSTGNLFTARFPDCHFDESIFPTLGGEIKQLDKKISWKELSLAYIDSRTKQCDLEVQKIIHLQSLANELPDAFSDPKKVTKSYIPAVNAPIKLDVPEGQNLVATELIHA</sequence>
<dbReference type="InterPro" id="IPR001584">
    <property type="entry name" value="Integrase_cat-core"/>
</dbReference>
<dbReference type="InterPro" id="IPR025724">
    <property type="entry name" value="GAG-pre-integrase_dom"/>
</dbReference>
<evidence type="ECO:0000313" key="4">
    <source>
        <dbReference type="EMBL" id="KAG8487566.1"/>
    </source>
</evidence>
<gene>
    <name evidence="4" type="ORF">CXB51_016171</name>
</gene>
<reference evidence="4 5" key="1">
    <citation type="journal article" date="2021" name="bioRxiv">
        <title>The Gossypium anomalum genome as a resource for cotton improvement and evolutionary analysis of hybrid incompatibility.</title>
        <authorList>
            <person name="Grover C.E."/>
            <person name="Yuan D."/>
            <person name="Arick M.A."/>
            <person name="Miller E.R."/>
            <person name="Hu G."/>
            <person name="Peterson D.G."/>
            <person name="Wendel J.F."/>
            <person name="Udall J.A."/>
        </authorList>
    </citation>
    <scope>NUCLEOTIDE SEQUENCE [LARGE SCALE GENOMIC DNA]</scope>
    <source>
        <strain evidence="4">JFW-Udall</strain>
        <tissue evidence="4">Leaf</tissue>
    </source>
</reference>
<dbReference type="PANTHER" id="PTHR42648:SF25">
    <property type="entry name" value="RNA-DIRECTED DNA POLYMERASE"/>
    <property type="match status" value="1"/>
</dbReference>
<dbReference type="OrthoDB" id="1692260at2759"/>
<evidence type="ECO:0000313" key="5">
    <source>
        <dbReference type="Proteomes" id="UP000701853"/>
    </source>
</evidence>
<dbReference type="GO" id="GO:0008233">
    <property type="term" value="F:peptidase activity"/>
    <property type="evidence" value="ECO:0007669"/>
    <property type="project" value="UniProtKB-KW"/>
</dbReference>
<dbReference type="Pfam" id="PF13976">
    <property type="entry name" value="gag_pre-integrs"/>
    <property type="match status" value="1"/>
</dbReference>
<name>A0A8J6CXX5_9ROSI</name>
<dbReference type="EMBL" id="JAHUZN010000007">
    <property type="protein sequence ID" value="KAG8487566.1"/>
    <property type="molecule type" value="Genomic_DNA"/>
</dbReference>
<organism evidence="4 5">
    <name type="scientific">Gossypium anomalum</name>
    <dbReference type="NCBI Taxonomy" id="47600"/>
    <lineage>
        <taxon>Eukaryota</taxon>
        <taxon>Viridiplantae</taxon>
        <taxon>Streptophyta</taxon>
        <taxon>Embryophyta</taxon>
        <taxon>Tracheophyta</taxon>
        <taxon>Spermatophyta</taxon>
        <taxon>Magnoliopsida</taxon>
        <taxon>eudicotyledons</taxon>
        <taxon>Gunneridae</taxon>
        <taxon>Pentapetalae</taxon>
        <taxon>rosids</taxon>
        <taxon>malvids</taxon>
        <taxon>Malvales</taxon>
        <taxon>Malvaceae</taxon>
        <taxon>Malvoideae</taxon>
        <taxon>Gossypium</taxon>
    </lineage>
</organism>
<proteinExistence type="predicted"/>
<dbReference type="InterPro" id="IPR054722">
    <property type="entry name" value="PolX-like_BBD"/>
</dbReference>
<dbReference type="Gene3D" id="3.30.420.10">
    <property type="entry name" value="Ribonuclease H-like superfamily/Ribonuclease H"/>
    <property type="match status" value="1"/>
</dbReference>
<evidence type="ECO:0000256" key="2">
    <source>
        <dbReference type="SAM" id="SignalP"/>
    </source>
</evidence>
<feature type="chain" id="PRO_5035229622" description="Integrase catalytic domain-containing protein" evidence="2">
    <location>
        <begin position="18"/>
        <end position="555"/>
    </location>
</feature>
<protein>
    <recommendedName>
        <fullName evidence="3">Integrase catalytic domain-containing protein</fullName>
    </recommendedName>
</protein>
<dbReference type="GO" id="GO:0015074">
    <property type="term" value="P:DNA integration"/>
    <property type="evidence" value="ECO:0007669"/>
    <property type="project" value="InterPro"/>
</dbReference>
<keyword evidence="1" id="KW-0378">Hydrolase</keyword>
<accession>A0A8J6CXX5</accession>